<dbReference type="KEGG" id="pre:PCA10_29000"/>
<protein>
    <submittedName>
        <fullName evidence="2">Uncharacterized protein</fullName>
    </submittedName>
</protein>
<gene>
    <name evidence="1" type="ORF">PCA10_28760</name>
    <name evidence="2" type="ORF">PCA10_28880</name>
    <name evidence="3" type="ORF">PCA10_29000</name>
</gene>
<reference evidence="2 4" key="1">
    <citation type="journal article" date="2013" name="Genome Announc.">
        <title>Complete Genome Sequence of the Carbazole Degrader Pseudomonas resinovorans Strain CA10 (NBRC 106553).</title>
        <authorList>
            <person name="Shintani M."/>
            <person name="Hosoyama A."/>
            <person name="Ohji S."/>
            <person name="Tsuchikane K."/>
            <person name="Takarada H."/>
            <person name="Yamazoe A."/>
            <person name="Fujita N."/>
            <person name="Nojiri H."/>
        </authorList>
    </citation>
    <scope>NUCLEOTIDE SEQUENCE [LARGE SCALE GENOMIC DNA]</scope>
    <source>
        <strain evidence="2 4">NBRC 106553</strain>
    </source>
</reference>
<dbReference type="EMBL" id="AP013068">
    <property type="protein sequence ID" value="BAN48632.1"/>
    <property type="molecule type" value="Genomic_DNA"/>
</dbReference>
<sequence length="97" mass="10944">MNVLSLSHFQQQAESIAKLIAVGDPYGPLGEERETNRMLAEAGMEGGWTVDCYRNWFAGFLRCARRMQVISPAQESDLYEIVQSAAELYWYQHGKGA</sequence>
<dbReference type="EMBL" id="AP013068">
    <property type="protein sequence ID" value="BAN48620.1"/>
    <property type="molecule type" value="Genomic_DNA"/>
</dbReference>
<dbReference type="KEGG" id="pre:PCA10_28760"/>
<proteinExistence type="predicted"/>
<keyword evidence="4" id="KW-1185">Reference proteome</keyword>
<dbReference type="HOGENOM" id="CLU_2344520_0_0_6"/>
<evidence type="ECO:0000313" key="4">
    <source>
        <dbReference type="Proteomes" id="UP000015503"/>
    </source>
</evidence>
<evidence type="ECO:0000313" key="3">
    <source>
        <dbReference type="EMBL" id="BAN48632.1"/>
    </source>
</evidence>
<dbReference type="EMBL" id="AP013068">
    <property type="protein sequence ID" value="BAN48608.1"/>
    <property type="molecule type" value="Genomic_DNA"/>
</dbReference>
<evidence type="ECO:0000313" key="2">
    <source>
        <dbReference type="EMBL" id="BAN48620.1"/>
    </source>
</evidence>
<organism evidence="2 4">
    <name type="scientific">Metapseudomonas resinovorans NBRC 106553</name>
    <dbReference type="NCBI Taxonomy" id="1245471"/>
    <lineage>
        <taxon>Bacteria</taxon>
        <taxon>Pseudomonadati</taxon>
        <taxon>Pseudomonadota</taxon>
        <taxon>Gammaproteobacteria</taxon>
        <taxon>Pseudomonadales</taxon>
        <taxon>Pseudomonadaceae</taxon>
        <taxon>Metapseudomonas</taxon>
    </lineage>
</organism>
<dbReference type="PATRIC" id="fig|1245471.3.peg.2910"/>
<name>S6AJG4_METRE</name>
<accession>S6AJG4</accession>
<dbReference type="Proteomes" id="UP000015503">
    <property type="component" value="Chromosome"/>
</dbReference>
<evidence type="ECO:0000313" key="1">
    <source>
        <dbReference type="EMBL" id="BAN48608.1"/>
    </source>
</evidence>
<dbReference type="AlphaFoldDB" id="S6AJG4"/>
<dbReference type="RefSeq" id="WP_016492800.1">
    <property type="nucleotide sequence ID" value="NC_021499.1"/>
</dbReference>
<dbReference type="KEGG" id="pre:PCA10_28880"/>